<dbReference type="SUPFAM" id="SSF159672">
    <property type="entry name" value="CbiG N-terminal domain-like"/>
    <property type="match status" value="1"/>
</dbReference>
<evidence type="ECO:0000259" key="2">
    <source>
        <dbReference type="Pfam" id="PF11760"/>
    </source>
</evidence>
<dbReference type="PANTHER" id="PTHR37477:SF1">
    <property type="entry name" value="COBALT-PRECORRIN-5A HYDROLASE"/>
    <property type="match status" value="1"/>
</dbReference>
<dbReference type="SUPFAM" id="SSF159664">
    <property type="entry name" value="CobE/GbiG C-terminal domain-like"/>
    <property type="match status" value="1"/>
</dbReference>
<accession>F2LU86</accession>
<dbReference type="Gene3D" id="3.40.50.11220">
    <property type="match status" value="1"/>
</dbReference>
<dbReference type="InterPro" id="IPR038029">
    <property type="entry name" value="GbiG_N_sf"/>
</dbReference>
<dbReference type="KEGG" id="hmr:Hipma_1596"/>
<organism evidence="3 4">
    <name type="scientific">Hippea maritima (strain ATCC 700847 / DSM 10411 / MH2)</name>
    <dbReference type="NCBI Taxonomy" id="760142"/>
    <lineage>
        <taxon>Bacteria</taxon>
        <taxon>Pseudomonadati</taxon>
        <taxon>Campylobacterota</taxon>
        <taxon>Desulfurellia</taxon>
        <taxon>Desulfurellales</taxon>
        <taxon>Hippeaceae</taxon>
        <taxon>Hippea</taxon>
    </lineage>
</organism>
<dbReference type="Gene3D" id="3.30.420.180">
    <property type="entry name" value="CobE/GbiG C-terminal domain"/>
    <property type="match status" value="1"/>
</dbReference>
<proteinExistence type="predicted"/>
<dbReference type="STRING" id="760142.Hipma_1596"/>
<dbReference type="GO" id="GO:0009236">
    <property type="term" value="P:cobalamin biosynthetic process"/>
    <property type="evidence" value="ECO:0007669"/>
    <property type="project" value="InterPro"/>
</dbReference>
<dbReference type="Proteomes" id="UP000008139">
    <property type="component" value="Chromosome"/>
</dbReference>
<evidence type="ECO:0000259" key="1">
    <source>
        <dbReference type="Pfam" id="PF01890"/>
    </source>
</evidence>
<gene>
    <name evidence="3" type="ordered locus">Hipma_1596</name>
</gene>
<dbReference type="InterPro" id="IPR052553">
    <property type="entry name" value="CbiG_hydrolase"/>
</dbReference>
<reference evidence="3 4" key="1">
    <citation type="journal article" date="2011" name="Stand. Genomic Sci.">
        <title>Complete genome sequence of the thermophilic sulfur-reducer Hippea maritima type strain (MH(2)).</title>
        <authorList>
            <person name="Huntemann M."/>
            <person name="Lu M."/>
            <person name="Nolan M."/>
            <person name="Lapidus A."/>
            <person name="Lucas S."/>
            <person name="Hammon N."/>
            <person name="Deshpande S."/>
            <person name="Cheng J.F."/>
            <person name="Tapia R."/>
            <person name="Han C."/>
            <person name="Goodwin L."/>
            <person name="Pitluck S."/>
            <person name="Liolios K."/>
            <person name="Pagani I."/>
            <person name="Ivanova N."/>
            <person name="Ovchinikova G."/>
            <person name="Pati A."/>
            <person name="Chen A."/>
            <person name="Palaniappan K."/>
            <person name="Land M."/>
            <person name="Hauser L."/>
            <person name="Jeffries C.D."/>
            <person name="Detter J.C."/>
            <person name="Brambilla E.M."/>
            <person name="Rohde M."/>
            <person name="Spring S."/>
            <person name="Goker M."/>
            <person name="Woyke T."/>
            <person name="Bristow J."/>
            <person name="Eisen J.A."/>
            <person name="Markowitz V."/>
            <person name="Hugenholtz P."/>
            <person name="Kyrpides N.C."/>
            <person name="Klenk H.P."/>
            <person name="Mavromatis K."/>
        </authorList>
    </citation>
    <scope>NUCLEOTIDE SEQUENCE [LARGE SCALE GENOMIC DNA]</scope>
    <source>
        <strain evidence="4">ATCC 700847 / DSM 10411 / MH2</strain>
    </source>
</reference>
<dbReference type="Pfam" id="PF11760">
    <property type="entry name" value="CbiG_N"/>
    <property type="match status" value="1"/>
</dbReference>
<evidence type="ECO:0000313" key="3">
    <source>
        <dbReference type="EMBL" id="AEA34549.1"/>
    </source>
</evidence>
<dbReference type="InParanoid" id="F2LU86"/>
<sequence>MDSGTNTAFVIIRQEGLKIAKPLKDALGGIIYAREGIKDNGVVEFSKLKELFRTLFSSKKNIIAIMATGIAVRMISGLPKSKYRDPAVVVVDEGGRFAISLLSGHEGGANRLSLKISSVIGCQPVITTATESLKRYVVGIGFRKHTTKEQLKEAILKALDIAGIMLNDVRLISTCWHKANSKSLLDASLELGLQVRFLPKFLYENELYRFERSLAEKYIGIKNVAEASALIASFNPTLILKKTVFDGVTIAIAREGMFGL</sequence>
<reference evidence="4" key="2">
    <citation type="submission" date="2011-03" db="EMBL/GenBank/DDBJ databases">
        <title>The complete genome of Hippea maritima DSM 10411.</title>
        <authorList>
            <consortium name="US DOE Joint Genome Institute (JGI-PGF)"/>
            <person name="Lucas S."/>
            <person name="Copeland A."/>
            <person name="Lapidus A."/>
            <person name="Bruce D."/>
            <person name="Goodwin L."/>
            <person name="Pitluck S."/>
            <person name="Peters L."/>
            <person name="Kyrpides N."/>
            <person name="Mavromatis K."/>
            <person name="Pagani I."/>
            <person name="Ivanova N."/>
            <person name="Mikhailova N."/>
            <person name="Lu M."/>
            <person name="Detter J.C."/>
            <person name="Tapia R."/>
            <person name="Han C."/>
            <person name="Land M."/>
            <person name="Hauser L."/>
            <person name="Markowitz V."/>
            <person name="Cheng J.-F."/>
            <person name="Hugenholtz P."/>
            <person name="Woyke T."/>
            <person name="Wu D."/>
            <person name="Spring S."/>
            <person name="Schroeder M."/>
            <person name="Brambilla E."/>
            <person name="Klenk H.-P."/>
            <person name="Eisen J.A."/>
        </authorList>
    </citation>
    <scope>NUCLEOTIDE SEQUENCE [LARGE SCALE GENOMIC DNA]</scope>
    <source>
        <strain evidence="4">ATCC 700847 / DSM 10411 / MH2</strain>
    </source>
</reference>
<evidence type="ECO:0000313" key="4">
    <source>
        <dbReference type="Proteomes" id="UP000008139"/>
    </source>
</evidence>
<protein>
    <submittedName>
        <fullName evidence="3">Cobalamin (Vitamin B12) biosynthesis CbiG protein</fullName>
    </submittedName>
</protein>
<keyword evidence="4" id="KW-1185">Reference proteome</keyword>
<name>F2LU86_HIPMA</name>
<dbReference type="Pfam" id="PF01890">
    <property type="entry name" value="CbiG_C"/>
    <property type="match status" value="1"/>
</dbReference>
<dbReference type="HOGENOM" id="CLU_028397_0_2_7"/>
<dbReference type="InterPro" id="IPR002750">
    <property type="entry name" value="CobE/GbiG_C"/>
</dbReference>
<dbReference type="eggNOG" id="COG2073">
    <property type="taxonomic scope" value="Bacteria"/>
</dbReference>
<feature type="domain" description="CobE/GbiG C-terminal" evidence="1">
    <location>
        <begin position="136"/>
        <end position="253"/>
    </location>
</feature>
<dbReference type="PANTHER" id="PTHR37477">
    <property type="entry name" value="COBALT-PRECORRIN-5A HYDROLASE"/>
    <property type="match status" value="1"/>
</dbReference>
<dbReference type="AlphaFoldDB" id="F2LU86"/>
<dbReference type="InterPro" id="IPR021744">
    <property type="entry name" value="CbiG_N"/>
</dbReference>
<dbReference type="EMBL" id="CP002606">
    <property type="protein sequence ID" value="AEA34549.1"/>
    <property type="molecule type" value="Genomic_DNA"/>
</dbReference>
<dbReference type="OrthoDB" id="9781023at2"/>
<feature type="domain" description="Cobalamin synthesis G N-terminal" evidence="2">
    <location>
        <begin position="51"/>
        <end position="131"/>
    </location>
</feature>
<dbReference type="InterPro" id="IPR036518">
    <property type="entry name" value="CobE/GbiG_C_sf"/>
</dbReference>